<dbReference type="Gene3D" id="1.10.10.60">
    <property type="entry name" value="Homeodomain-like"/>
    <property type="match status" value="1"/>
</dbReference>
<evidence type="ECO:0000313" key="6">
    <source>
        <dbReference type="RefSeq" id="XP_024878422.1"/>
    </source>
</evidence>
<proteinExistence type="predicted"/>
<sequence>MSCKKGANWTDGETRTFLELVTEKSILSIIDGKKHRHVEIFRMLVPEMQAKGYEKTAEQMKLKLKNLKAAYFKCKRNNNVSGAAPSTCPFYNELDILYGGRPSALASSSDDQVGIDTAEINEEEVNNENDSINCTTAEETDEMLDKENEVPPAKKQKRTKTSGRKSYEVMLQSHTDKWLENQKELLNSITNKQMELQKQMVHDEMMEQRKWEEEELEKERKFQSQQTSLILAAFTNSMQGIRSQTPARSTQSTLKPLKLISLNYTEPPSTSTIIQSPMIEGKEPNSKVQNFYYETQ</sequence>
<evidence type="ECO:0000313" key="4">
    <source>
        <dbReference type="Proteomes" id="UP000504618"/>
    </source>
</evidence>
<keyword evidence="1" id="KW-0175">Coiled coil</keyword>
<dbReference type="Proteomes" id="UP000504618">
    <property type="component" value="Unplaced"/>
</dbReference>
<dbReference type="RefSeq" id="XP_024878421.1">
    <property type="nucleotide sequence ID" value="XM_025022653.1"/>
</dbReference>
<dbReference type="GeneID" id="112458839"/>
<dbReference type="RefSeq" id="XP_024878422.1">
    <property type="nucleotide sequence ID" value="XM_025022654.1"/>
</dbReference>
<evidence type="ECO:0000256" key="1">
    <source>
        <dbReference type="SAM" id="Coils"/>
    </source>
</evidence>
<gene>
    <name evidence="5 6" type="primary">LOC112458839</name>
</gene>
<dbReference type="AlphaFoldDB" id="A0A6J1Q843"/>
<dbReference type="PANTHER" id="PTHR47595">
    <property type="entry name" value="HEAT SHOCK 70 KDA PROTEIN 14"/>
    <property type="match status" value="1"/>
</dbReference>
<dbReference type="PANTHER" id="PTHR47595:SF1">
    <property type="entry name" value="MYB_SANT-LIKE DNA-BINDING DOMAIN-CONTAINING PROTEIN"/>
    <property type="match status" value="1"/>
</dbReference>
<organism evidence="4 6">
    <name type="scientific">Temnothorax curvispinosus</name>
    <dbReference type="NCBI Taxonomy" id="300111"/>
    <lineage>
        <taxon>Eukaryota</taxon>
        <taxon>Metazoa</taxon>
        <taxon>Ecdysozoa</taxon>
        <taxon>Arthropoda</taxon>
        <taxon>Hexapoda</taxon>
        <taxon>Insecta</taxon>
        <taxon>Pterygota</taxon>
        <taxon>Neoptera</taxon>
        <taxon>Endopterygota</taxon>
        <taxon>Hymenoptera</taxon>
        <taxon>Apocrita</taxon>
        <taxon>Aculeata</taxon>
        <taxon>Formicoidea</taxon>
        <taxon>Formicidae</taxon>
        <taxon>Myrmicinae</taxon>
        <taxon>Temnothorax</taxon>
    </lineage>
</organism>
<feature type="coiled-coil region" evidence="1">
    <location>
        <begin position="50"/>
        <end position="77"/>
    </location>
</feature>
<keyword evidence="4" id="KW-1185">Reference proteome</keyword>
<feature type="domain" description="Myb/SANT-like DNA-binding" evidence="3">
    <location>
        <begin position="8"/>
        <end position="95"/>
    </location>
</feature>
<dbReference type="Pfam" id="PF13837">
    <property type="entry name" value="Myb_DNA-bind_4"/>
    <property type="match status" value="1"/>
</dbReference>
<reference evidence="5 6" key="1">
    <citation type="submission" date="2025-04" db="UniProtKB">
        <authorList>
            <consortium name="RefSeq"/>
        </authorList>
    </citation>
    <scope>IDENTIFICATION</scope>
    <source>
        <tissue evidence="5 6">Whole body</tissue>
    </source>
</reference>
<feature type="compositionally biased region" description="Basic residues" evidence="2">
    <location>
        <begin position="154"/>
        <end position="163"/>
    </location>
</feature>
<dbReference type="OrthoDB" id="7554445at2759"/>
<feature type="region of interest" description="Disordered" evidence="2">
    <location>
        <begin position="141"/>
        <end position="166"/>
    </location>
</feature>
<protein>
    <submittedName>
        <fullName evidence="5 6">Zinc finger and SCAN domain-containing protein 32-like</fullName>
    </submittedName>
</protein>
<dbReference type="InterPro" id="IPR044822">
    <property type="entry name" value="Myb_DNA-bind_4"/>
</dbReference>
<name>A0A6J1Q843_9HYME</name>
<evidence type="ECO:0000259" key="3">
    <source>
        <dbReference type="Pfam" id="PF13837"/>
    </source>
</evidence>
<evidence type="ECO:0000313" key="5">
    <source>
        <dbReference type="RefSeq" id="XP_024878421.1"/>
    </source>
</evidence>
<accession>A0A6J1Q843</accession>
<evidence type="ECO:0000256" key="2">
    <source>
        <dbReference type="SAM" id="MobiDB-lite"/>
    </source>
</evidence>